<dbReference type="InterPro" id="IPR050920">
    <property type="entry name" value="Nematode_rcpt-like_delta"/>
</dbReference>
<dbReference type="EMBL" id="BTSX01000003">
    <property type="protein sequence ID" value="GMS90619.1"/>
    <property type="molecule type" value="Genomic_DNA"/>
</dbReference>
<dbReference type="PANTHER" id="PTHR22945:SF40">
    <property type="entry name" value="SERPENTINE RECEPTOR, CLASS D (DELTA)-RELATED"/>
    <property type="match status" value="1"/>
</dbReference>
<sequence>QYMYTVTCLLLNLSFVYRLDAETSNKWIDYVRVAVILIIVGILVLNAPIFALYHHVEMRKDPILDDYRLVKGVGQDIAIGIVQYTDLFSMLAVNYSMLTSFIPFIASVIMRRKIIHKMHEMTGKLSIATQHDMLIKALNLQLIVSSCSLLGAALFTFNLIILNLVPDFPETNAVVVTICNMQGVISAFSNLYIITPYR</sequence>
<evidence type="ECO:0000256" key="4">
    <source>
        <dbReference type="ARBA" id="ARBA00022989"/>
    </source>
</evidence>
<keyword evidence="3 6" id="KW-0812">Transmembrane</keyword>
<evidence type="ECO:0000256" key="3">
    <source>
        <dbReference type="ARBA" id="ARBA00022692"/>
    </source>
</evidence>
<keyword evidence="5 6" id="KW-0472">Membrane</keyword>
<dbReference type="GO" id="GO:0016020">
    <property type="term" value="C:membrane"/>
    <property type="evidence" value="ECO:0007669"/>
    <property type="project" value="UniProtKB-SubCell"/>
</dbReference>
<evidence type="ECO:0000313" key="8">
    <source>
        <dbReference type="Proteomes" id="UP001432027"/>
    </source>
</evidence>
<comment type="subcellular location">
    <subcellularLocation>
        <location evidence="1">Membrane</location>
        <topology evidence="1">Multi-pass membrane protein</topology>
    </subcellularLocation>
</comment>
<evidence type="ECO:0008006" key="9">
    <source>
        <dbReference type="Google" id="ProtNLM"/>
    </source>
</evidence>
<dbReference type="PANTHER" id="PTHR22945">
    <property type="entry name" value="SERPENTINE RECEPTOR, CLASS D DELTA"/>
    <property type="match status" value="1"/>
</dbReference>
<evidence type="ECO:0000256" key="5">
    <source>
        <dbReference type="ARBA" id="ARBA00023136"/>
    </source>
</evidence>
<reference evidence="7" key="1">
    <citation type="submission" date="2023-10" db="EMBL/GenBank/DDBJ databases">
        <title>Genome assembly of Pristionchus species.</title>
        <authorList>
            <person name="Yoshida K."/>
            <person name="Sommer R.J."/>
        </authorList>
    </citation>
    <scope>NUCLEOTIDE SEQUENCE</scope>
    <source>
        <strain evidence="7">RS0144</strain>
    </source>
</reference>
<name>A0AAV5T5N8_9BILA</name>
<accession>A0AAV5T5N8</accession>
<organism evidence="7 8">
    <name type="scientific">Pristionchus entomophagus</name>
    <dbReference type="NCBI Taxonomy" id="358040"/>
    <lineage>
        <taxon>Eukaryota</taxon>
        <taxon>Metazoa</taxon>
        <taxon>Ecdysozoa</taxon>
        <taxon>Nematoda</taxon>
        <taxon>Chromadorea</taxon>
        <taxon>Rhabditida</taxon>
        <taxon>Rhabditina</taxon>
        <taxon>Diplogasteromorpha</taxon>
        <taxon>Diplogasteroidea</taxon>
        <taxon>Neodiplogasteridae</taxon>
        <taxon>Pristionchus</taxon>
    </lineage>
</organism>
<keyword evidence="8" id="KW-1185">Reference proteome</keyword>
<feature type="transmembrane region" description="Helical" evidence="6">
    <location>
        <begin position="31"/>
        <end position="56"/>
    </location>
</feature>
<protein>
    <recommendedName>
        <fullName evidence="9">G protein-coupled receptor</fullName>
    </recommendedName>
</protein>
<evidence type="ECO:0000256" key="1">
    <source>
        <dbReference type="ARBA" id="ARBA00004141"/>
    </source>
</evidence>
<dbReference type="Proteomes" id="UP001432027">
    <property type="component" value="Unassembled WGS sequence"/>
</dbReference>
<dbReference type="AlphaFoldDB" id="A0AAV5T5N8"/>
<feature type="non-terminal residue" evidence="7">
    <location>
        <position position="198"/>
    </location>
</feature>
<feature type="non-terminal residue" evidence="7">
    <location>
        <position position="1"/>
    </location>
</feature>
<evidence type="ECO:0000256" key="6">
    <source>
        <dbReference type="SAM" id="Phobius"/>
    </source>
</evidence>
<comment type="similarity">
    <text evidence="2">Belongs to the nematode receptor-like protein srd family.</text>
</comment>
<comment type="caution">
    <text evidence="7">The sequence shown here is derived from an EMBL/GenBank/DDBJ whole genome shotgun (WGS) entry which is preliminary data.</text>
</comment>
<feature type="transmembrane region" description="Helical" evidence="6">
    <location>
        <begin position="140"/>
        <end position="161"/>
    </location>
</feature>
<feature type="transmembrane region" description="Helical" evidence="6">
    <location>
        <begin position="91"/>
        <end position="110"/>
    </location>
</feature>
<gene>
    <name evidence="7" type="ORF">PENTCL1PPCAC_12794</name>
</gene>
<keyword evidence="4 6" id="KW-1133">Transmembrane helix</keyword>
<evidence type="ECO:0000313" key="7">
    <source>
        <dbReference type="EMBL" id="GMS90619.1"/>
    </source>
</evidence>
<feature type="transmembrane region" description="Helical" evidence="6">
    <location>
        <begin position="173"/>
        <end position="194"/>
    </location>
</feature>
<dbReference type="Pfam" id="PF10317">
    <property type="entry name" value="7TM_GPCR_Srd"/>
    <property type="match status" value="1"/>
</dbReference>
<proteinExistence type="inferred from homology"/>
<dbReference type="InterPro" id="IPR019421">
    <property type="entry name" value="7TM_GPCR_serpentine_rcpt_Srd"/>
</dbReference>
<evidence type="ECO:0000256" key="2">
    <source>
        <dbReference type="ARBA" id="ARBA00009166"/>
    </source>
</evidence>